<dbReference type="RefSeq" id="WP_155470949.1">
    <property type="nucleotide sequence ID" value="NZ_BMKG01000001.1"/>
</dbReference>
<organism evidence="4 5">
    <name type="scientific">Pseudoduganella buxea</name>
    <dbReference type="NCBI Taxonomy" id="1949069"/>
    <lineage>
        <taxon>Bacteria</taxon>
        <taxon>Pseudomonadati</taxon>
        <taxon>Pseudomonadota</taxon>
        <taxon>Betaproteobacteria</taxon>
        <taxon>Burkholderiales</taxon>
        <taxon>Oxalobacteraceae</taxon>
        <taxon>Telluria group</taxon>
        <taxon>Pseudoduganella</taxon>
    </lineage>
</organism>
<evidence type="ECO:0000313" key="5">
    <source>
        <dbReference type="Proteomes" id="UP000430634"/>
    </source>
</evidence>
<reference evidence="6" key="2">
    <citation type="journal article" date="2019" name="Int. J. Syst. Evol. Microbiol.">
        <title>The Global Catalogue of Microorganisms (GCM) 10K type strain sequencing project: providing services to taxonomists for standard genome sequencing and annotation.</title>
        <authorList>
            <consortium name="The Broad Institute Genomics Platform"/>
            <consortium name="The Broad Institute Genome Sequencing Center for Infectious Disease"/>
            <person name="Wu L."/>
            <person name="Ma J."/>
        </authorList>
    </citation>
    <scope>NUCLEOTIDE SEQUENCE [LARGE SCALE GENOMIC DNA]</scope>
    <source>
        <strain evidence="6">CGMCC 1.15931</strain>
    </source>
</reference>
<protein>
    <submittedName>
        <fullName evidence="4">Type VI secretion system protein TssA</fullName>
    </submittedName>
</protein>
<keyword evidence="6" id="KW-1185">Reference proteome</keyword>
<dbReference type="Proteomes" id="UP000430634">
    <property type="component" value="Unassembled WGS sequence"/>
</dbReference>
<evidence type="ECO:0000313" key="6">
    <source>
        <dbReference type="Proteomes" id="UP000622638"/>
    </source>
</evidence>
<name>A0A6I3SYB7_9BURK</name>
<feature type="region of interest" description="Disordered" evidence="1">
    <location>
        <begin position="159"/>
        <end position="182"/>
    </location>
</feature>
<gene>
    <name evidence="4" type="primary">tssA</name>
    <name evidence="3" type="ORF">GCM10011572_02470</name>
    <name evidence="4" type="ORF">GM672_12950</name>
</gene>
<reference evidence="3" key="4">
    <citation type="submission" date="2024-05" db="EMBL/GenBank/DDBJ databases">
        <authorList>
            <person name="Sun Q."/>
            <person name="Zhou Y."/>
        </authorList>
    </citation>
    <scope>NUCLEOTIDE SEQUENCE</scope>
    <source>
        <strain evidence="3">CGMCC 1.15931</strain>
    </source>
</reference>
<evidence type="ECO:0000256" key="1">
    <source>
        <dbReference type="SAM" id="MobiDB-lite"/>
    </source>
</evidence>
<reference evidence="4 5" key="3">
    <citation type="submission" date="2019-11" db="EMBL/GenBank/DDBJ databases">
        <title>Type strains purchased from KCTC, JCM and DSMZ.</title>
        <authorList>
            <person name="Lu H."/>
        </authorList>
    </citation>
    <scope>NUCLEOTIDE SEQUENCE [LARGE SCALE GENOMIC DNA]</scope>
    <source>
        <strain evidence="4 5">KCTC 52429</strain>
    </source>
</reference>
<dbReference type="NCBIfam" id="TIGR03363">
    <property type="entry name" value="VI_chp_8"/>
    <property type="match status" value="1"/>
</dbReference>
<reference evidence="3" key="1">
    <citation type="journal article" date="2014" name="Int. J. Syst. Evol. Microbiol.">
        <title>Complete genome of a new Firmicutes species belonging to the dominant human colonic microbiota ('Ruminococcus bicirculans') reveals two chromosomes and a selective capacity to utilize plant glucans.</title>
        <authorList>
            <consortium name="NISC Comparative Sequencing Program"/>
            <person name="Wegmann U."/>
            <person name="Louis P."/>
            <person name="Goesmann A."/>
            <person name="Henrissat B."/>
            <person name="Duncan S.H."/>
            <person name="Flint H.J."/>
        </authorList>
    </citation>
    <scope>NUCLEOTIDE SEQUENCE</scope>
    <source>
        <strain evidence="3">CGMCC 1.15931</strain>
    </source>
</reference>
<dbReference type="AlphaFoldDB" id="A0A6I3SYB7"/>
<dbReference type="Pfam" id="PF06812">
    <property type="entry name" value="ImpA_N"/>
    <property type="match status" value="1"/>
</dbReference>
<dbReference type="OrthoDB" id="9771118at2"/>
<feature type="domain" description="ImpA N-terminal" evidence="2">
    <location>
        <begin position="9"/>
        <end position="130"/>
    </location>
</feature>
<accession>A0A6I3SYB7</accession>
<dbReference type="InterPro" id="IPR010657">
    <property type="entry name" value="ImpA_N"/>
</dbReference>
<dbReference type="EMBL" id="BMKG01000001">
    <property type="protein sequence ID" value="GGB84060.1"/>
    <property type="molecule type" value="Genomic_DNA"/>
</dbReference>
<dbReference type="PANTHER" id="PTHR37951:SF1">
    <property type="entry name" value="TYPE VI SECRETION SYSTEM COMPONENT TSSA1"/>
    <property type="match status" value="1"/>
</dbReference>
<proteinExistence type="predicted"/>
<dbReference type="InterPro" id="IPR017740">
    <property type="entry name" value="TssA-like"/>
</dbReference>
<comment type="caution">
    <text evidence="4">The sequence shown here is derived from an EMBL/GenBank/DDBJ whole genome shotgun (WGS) entry which is preliminary data.</text>
</comment>
<dbReference type="PANTHER" id="PTHR37951">
    <property type="entry name" value="CYTOPLASMIC PROTEIN-RELATED"/>
    <property type="match status" value="1"/>
</dbReference>
<evidence type="ECO:0000313" key="3">
    <source>
        <dbReference type="EMBL" id="GGB84060.1"/>
    </source>
</evidence>
<dbReference type="Proteomes" id="UP000622638">
    <property type="component" value="Unassembled WGS sequence"/>
</dbReference>
<evidence type="ECO:0000259" key="2">
    <source>
        <dbReference type="Pfam" id="PF06812"/>
    </source>
</evidence>
<evidence type="ECO:0000313" key="4">
    <source>
        <dbReference type="EMBL" id="MTV53635.1"/>
    </source>
</evidence>
<sequence>MLDIDQLLVPISATRAGGEDLSFSSEVDAIASARREDDPALEQGEWKEALKEADWPFVASHCERLIRSRSKDLRLAVWLAEAHAKTRHFRGLGDGYTLLAGLCERFWDSLHPAPEDGDNELRIGNLCWLLSRSPQLVKEIPVTEDGGVALADFEAARRRAAQPGPEVDDDDPWGQPARAAGPGIDELDARRRRNSPRFNATLLADAQYCLASLQALERAVDARLGADGPVFGPAREALQHAIDFIGLLAPDAVPDHPAIAEGIAGPARTGTERAGAKHDGGISSRQQALEQLRRVAEYFHRAEPHSPVGYLADKAAAWGAMPLHEWLHSVVTDRAQMALLDELLGIEQLRGQLRGQVPDGG</sequence>
<dbReference type="EMBL" id="WNKZ01000033">
    <property type="protein sequence ID" value="MTV53635.1"/>
    <property type="molecule type" value="Genomic_DNA"/>
</dbReference>